<dbReference type="GO" id="GO:0031625">
    <property type="term" value="F:ubiquitin protein ligase binding"/>
    <property type="evidence" value="ECO:0007669"/>
    <property type="project" value="TreeGrafter"/>
</dbReference>
<dbReference type="EMBL" id="JAEPQZ010000015">
    <property type="protein sequence ID" value="KAG2173236.1"/>
    <property type="molecule type" value="Genomic_DNA"/>
</dbReference>
<dbReference type="AlphaFoldDB" id="A0A8H7PH93"/>
<dbReference type="Pfam" id="PF09737">
    <property type="entry name" value="Det1"/>
    <property type="match status" value="1"/>
</dbReference>
<organism evidence="1 2">
    <name type="scientific">Mortierella isabellina</name>
    <name type="common">Filamentous fungus</name>
    <name type="synonym">Umbelopsis isabellina</name>
    <dbReference type="NCBI Taxonomy" id="91625"/>
    <lineage>
        <taxon>Eukaryota</taxon>
        <taxon>Fungi</taxon>
        <taxon>Fungi incertae sedis</taxon>
        <taxon>Mucoromycota</taxon>
        <taxon>Mucoromycotina</taxon>
        <taxon>Umbelopsidomycetes</taxon>
        <taxon>Umbelopsidales</taxon>
        <taxon>Umbelopsidaceae</taxon>
        <taxon>Umbelopsis</taxon>
    </lineage>
</organism>
<accession>A0A8H7PH93</accession>
<dbReference type="GO" id="GO:0005634">
    <property type="term" value="C:nucleus"/>
    <property type="evidence" value="ECO:0007669"/>
    <property type="project" value="TreeGrafter"/>
</dbReference>
<gene>
    <name evidence="1" type="ORF">INT43_004610</name>
</gene>
<protein>
    <submittedName>
        <fullName evidence="1">Uncharacterized protein</fullName>
    </submittedName>
</protein>
<dbReference type="GO" id="GO:0032436">
    <property type="term" value="P:positive regulation of proteasomal ubiquitin-dependent protein catabolic process"/>
    <property type="evidence" value="ECO:0007669"/>
    <property type="project" value="TreeGrafter"/>
</dbReference>
<reference evidence="1" key="1">
    <citation type="submission" date="2020-12" db="EMBL/GenBank/DDBJ databases">
        <title>Metabolic potential, ecology and presence of endohyphal bacteria is reflected in genomic diversity of Mucoromycotina.</title>
        <authorList>
            <person name="Muszewska A."/>
            <person name="Okrasinska A."/>
            <person name="Steczkiewicz K."/>
            <person name="Drgas O."/>
            <person name="Orlowska M."/>
            <person name="Perlinska-Lenart U."/>
            <person name="Aleksandrzak-Piekarczyk T."/>
            <person name="Szatraj K."/>
            <person name="Zielenkiewicz U."/>
            <person name="Pilsyk S."/>
            <person name="Malc E."/>
            <person name="Mieczkowski P."/>
            <person name="Kruszewska J.S."/>
            <person name="Biernat P."/>
            <person name="Pawlowska J."/>
        </authorList>
    </citation>
    <scope>NUCLEOTIDE SEQUENCE</scope>
    <source>
        <strain evidence="1">WA0000067209</strain>
    </source>
</reference>
<dbReference type="Proteomes" id="UP000654370">
    <property type="component" value="Unassembled WGS sequence"/>
</dbReference>
<comment type="caution">
    <text evidence="1">The sequence shown here is derived from an EMBL/GenBank/DDBJ whole genome shotgun (WGS) entry which is preliminary data.</text>
</comment>
<name>A0A8H7PH93_MORIS</name>
<dbReference type="OrthoDB" id="18339at2759"/>
<keyword evidence="2" id="KW-1185">Reference proteome</keyword>
<dbReference type="PANTHER" id="PTHR13374">
    <property type="entry name" value="DET1 HOMOLOG DE-ETIOLATED-1 HOMOLOG"/>
    <property type="match status" value="1"/>
</dbReference>
<dbReference type="InterPro" id="IPR019138">
    <property type="entry name" value="De-etiolated_protein_1_Det1"/>
</dbReference>
<evidence type="ECO:0000313" key="1">
    <source>
        <dbReference type="EMBL" id="KAG2173236.1"/>
    </source>
</evidence>
<sequence length="389" mass="45025">MSDGHFRKLRSIGWFNDETEEDLLQQYILREEVYREQKSHTLSDRGVKRSATAADLTTEEHDEHVYMPDSTARTQPIPRLLEVHPNLVNEATLDDMTDLDVDEGDENQSGKLKESPGLISGFRQKFMTYLYRKAVNERDGGISLRHFYCNFDAFASMKLWRVQLLSGHKLLVKLNNVTHALGRQAETSMQMAVFVIYNMATTEVETVFDHSSSSVLEFYEGHADILRGLPHEGITWHGSSYINSEVVKDSLKRQMYVWRYAMNGGRAEAMRRMSLSLPQCPQSYLECPYFDQSLFNFDEKYVSSLDGPKSSQNSPIKFYVRQNGRMKFKIDPNPIPFVNRRDTSTARRFTTFIPHPTLPFIISKQHSMMRPTIVNFHVYNEQADLKYAT</sequence>
<dbReference type="PANTHER" id="PTHR13374:SF3">
    <property type="entry name" value="DET1 HOMOLOG"/>
    <property type="match status" value="1"/>
</dbReference>
<proteinExistence type="predicted"/>
<evidence type="ECO:0000313" key="2">
    <source>
        <dbReference type="Proteomes" id="UP000654370"/>
    </source>
</evidence>
<dbReference type="GO" id="GO:1990756">
    <property type="term" value="F:ubiquitin-like ligase-substrate adaptor activity"/>
    <property type="evidence" value="ECO:0007669"/>
    <property type="project" value="TreeGrafter"/>
</dbReference>
<dbReference type="GO" id="GO:0031461">
    <property type="term" value="C:cullin-RING ubiquitin ligase complex"/>
    <property type="evidence" value="ECO:0007669"/>
    <property type="project" value="TreeGrafter"/>
</dbReference>
<dbReference type="GO" id="GO:0016567">
    <property type="term" value="P:protein ubiquitination"/>
    <property type="evidence" value="ECO:0007669"/>
    <property type="project" value="TreeGrafter"/>
</dbReference>